<keyword evidence="2" id="KW-1185">Reference proteome</keyword>
<evidence type="ECO:0000313" key="1">
    <source>
        <dbReference type="EMBL" id="TFK73850.1"/>
    </source>
</evidence>
<protein>
    <submittedName>
        <fullName evidence="1">Carbonic anhydrase</fullName>
    </submittedName>
</protein>
<sequence length="215" mass="23784">MEQLYPGLLQALADNGQHPPFVMFDCSDSRVSEPLIFSSRPGDIFTARNIANQFQEDDITSTSVLGYAVEHLQVKHVIVMGHYGCGGIQAAILPPPSQSSPADEAVQRWIQPIRELYHNSTRQEIVAFRESRSQKLDLHAPAFRALVEENVKSNVLRISASDIIKEHYTSSPEKPVFIHGFVYDIESGKVCDLRVSIGPPGVDVPIVPLPGVEEL</sequence>
<organism evidence="1 2">
    <name type="scientific">Pluteus cervinus</name>
    <dbReference type="NCBI Taxonomy" id="181527"/>
    <lineage>
        <taxon>Eukaryota</taxon>
        <taxon>Fungi</taxon>
        <taxon>Dikarya</taxon>
        <taxon>Basidiomycota</taxon>
        <taxon>Agaricomycotina</taxon>
        <taxon>Agaricomycetes</taxon>
        <taxon>Agaricomycetidae</taxon>
        <taxon>Agaricales</taxon>
        <taxon>Pluteineae</taxon>
        <taxon>Pluteaceae</taxon>
        <taxon>Pluteus</taxon>
    </lineage>
</organism>
<accession>A0ACD3B7R1</accession>
<evidence type="ECO:0000313" key="2">
    <source>
        <dbReference type="Proteomes" id="UP000308600"/>
    </source>
</evidence>
<reference evidence="1 2" key="1">
    <citation type="journal article" date="2019" name="Nat. Ecol. Evol.">
        <title>Megaphylogeny resolves global patterns of mushroom evolution.</title>
        <authorList>
            <person name="Varga T."/>
            <person name="Krizsan K."/>
            <person name="Foldi C."/>
            <person name="Dima B."/>
            <person name="Sanchez-Garcia M."/>
            <person name="Sanchez-Ramirez S."/>
            <person name="Szollosi G.J."/>
            <person name="Szarkandi J.G."/>
            <person name="Papp V."/>
            <person name="Albert L."/>
            <person name="Andreopoulos W."/>
            <person name="Angelini C."/>
            <person name="Antonin V."/>
            <person name="Barry K.W."/>
            <person name="Bougher N.L."/>
            <person name="Buchanan P."/>
            <person name="Buyck B."/>
            <person name="Bense V."/>
            <person name="Catcheside P."/>
            <person name="Chovatia M."/>
            <person name="Cooper J."/>
            <person name="Damon W."/>
            <person name="Desjardin D."/>
            <person name="Finy P."/>
            <person name="Geml J."/>
            <person name="Haridas S."/>
            <person name="Hughes K."/>
            <person name="Justo A."/>
            <person name="Karasinski D."/>
            <person name="Kautmanova I."/>
            <person name="Kiss B."/>
            <person name="Kocsube S."/>
            <person name="Kotiranta H."/>
            <person name="LaButti K.M."/>
            <person name="Lechner B.E."/>
            <person name="Liimatainen K."/>
            <person name="Lipzen A."/>
            <person name="Lukacs Z."/>
            <person name="Mihaltcheva S."/>
            <person name="Morgado L.N."/>
            <person name="Niskanen T."/>
            <person name="Noordeloos M.E."/>
            <person name="Ohm R.A."/>
            <person name="Ortiz-Santana B."/>
            <person name="Ovrebo C."/>
            <person name="Racz N."/>
            <person name="Riley R."/>
            <person name="Savchenko A."/>
            <person name="Shiryaev A."/>
            <person name="Soop K."/>
            <person name="Spirin V."/>
            <person name="Szebenyi C."/>
            <person name="Tomsovsky M."/>
            <person name="Tulloss R.E."/>
            <person name="Uehling J."/>
            <person name="Grigoriev I.V."/>
            <person name="Vagvolgyi C."/>
            <person name="Papp T."/>
            <person name="Martin F.M."/>
            <person name="Miettinen O."/>
            <person name="Hibbett D.S."/>
            <person name="Nagy L.G."/>
        </authorList>
    </citation>
    <scope>NUCLEOTIDE SEQUENCE [LARGE SCALE GENOMIC DNA]</scope>
    <source>
        <strain evidence="1 2">NL-1719</strain>
    </source>
</reference>
<dbReference type="EMBL" id="ML208272">
    <property type="protein sequence ID" value="TFK73850.1"/>
    <property type="molecule type" value="Genomic_DNA"/>
</dbReference>
<proteinExistence type="predicted"/>
<name>A0ACD3B7R1_9AGAR</name>
<dbReference type="Proteomes" id="UP000308600">
    <property type="component" value="Unassembled WGS sequence"/>
</dbReference>
<gene>
    <name evidence="1" type="ORF">BDN72DRAFT_790187</name>
</gene>